<protein>
    <recommendedName>
        <fullName evidence="8">Abasic site processing protein</fullName>
        <ecNumber evidence="8">3.4.-.-</ecNumber>
    </recommendedName>
</protein>
<keyword evidence="5" id="KW-0190">Covalent protein-DNA linkage</keyword>
<dbReference type="Pfam" id="PF02586">
    <property type="entry name" value="SRAP"/>
    <property type="match status" value="1"/>
</dbReference>
<evidence type="ECO:0000256" key="3">
    <source>
        <dbReference type="ARBA" id="ARBA00022763"/>
    </source>
</evidence>
<dbReference type="InterPro" id="IPR036590">
    <property type="entry name" value="SRAP-like"/>
</dbReference>
<gene>
    <name evidence="9" type="ORF">VB738_09945</name>
</gene>
<keyword evidence="2 8" id="KW-0645">Protease</keyword>
<dbReference type="PANTHER" id="PTHR13604">
    <property type="entry name" value="DC12-RELATED"/>
    <property type="match status" value="1"/>
</dbReference>
<evidence type="ECO:0000256" key="2">
    <source>
        <dbReference type="ARBA" id="ARBA00022670"/>
    </source>
</evidence>
<evidence type="ECO:0000256" key="5">
    <source>
        <dbReference type="ARBA" id="ARBA00023124"/>
    </source>
</evidence>
<accession>A0ABU5RUY5</accession>
<evidence type="ECO:0000256" key="7">
    <source>
        <dbReference type="ARBA" id="ARBA00023239"/>
    </source>
</evidence>
<keyword evidence="7" id="KW-0456">Lyase</keyword>
<keyword evidence="4 8" id="KW-0378">Hydrolase</keyword>
<dbReference type="RefSeq" id="WP_323305594.1">
    <property type="nucleotide sequence ID" value="NZ_JAYGHX010000005.1"/>
</dbReference>
<dbReference type="PANTHER" id="PTHR13604:SF0">
    <property type="entry name" value="ABASIC SITE PROCESSING PROTEIN HMCES"/>
    <property type="match status" value="1"/>
</dbReference>
<keyword evidence="3" id="KW-0227">DNA damage</keyword>
<dbReference type="Gene3D" id="3.90.1680.10">
    <property type="entry name" value="SOS response associated peptidase-like"/>
    <property type="match status" value="1"/>
</dbReference>
<keyword evidence="10" id="KW-1185">Reference proteome</keyword>
<evidence type="ECO:0000313" key="10">
    <source>
        <dbReference type="Proteomes" id="UP001304461"/>
    </source>
</evidence>
<reference evidence="9 10" key="1">
    <citation type="submission" date="2023-12" db="EMBL/GenBank/DDBJ databases">
        <title>Baltic Sea Cyanobacteria.</title>
        <authorList>
            <person name="Delbaje E."/>
            <person name="Fewer D.P."/>
            <person name="Shishido T.K."/>
        </authorList>
    </citation>
    <scope>NUCLEOTIDE SEQUENCE [LARGE SCALE GENOMIC DNA]</scope>
    <source>
        <strain evidence="9 10">UHCC 0139</strain>
    </source>
</reference>
<evidence type="ECO:0000256" key="8">
    <source>
        <dbReference type="RuleBase" id="RU364100"/>
    </source>
</evidence>
<evidence type="ECO:0000313" key="9">
    <source>
        <dbReference type="EMBL" id="MEA5391576.1"/>
    </source>
</evidence>
<dbReference type="Proteomes" id="UP001304461">
    <property type="component" value="Unassembled WGS sequence"/>
</dbReference>
<dbReference type="SUPFAM" id="SSF143081">
    <property type="entry name" value="BB1717-like"/>
    <property type="match status" value="1"/>
</dbReference>
<evidence type="ECO:0000256" key="4">
    <source>
        <dbReference type="ARBA" id="ARBA00022801"/>
    </source>
</evidence>
<name>A0ABU5RUY5_9CYAN</name>
<keyword evidence="6" id="KW-0238">DNA-binding</keyword>
<comment type="caution">
    <text evidence="9">The sequence shown here is derived from an EMBL/GenBank/DDBJ whole genome shotgun (WGS) entry which is preliminary data.</text>
</comment>
<proteinExistence type="inferred from homology"/>
<dbReference type="EMBL" id="JAYGHX010000005">
    <property type="protein sequence ID" value="MEA5391576.1"/>
    <property type="molecule type" value="Genomic_DNA"/>
</dbReference>
<dbReference type="InterPro" id="IPR003738">
    <property type="entry name" value="SRAP"/>
</dbReference>
<comment type="similarity">
    <text evidence="1 8">Belongs to the SOS response-associated peptidase family.</text>
</comment>
<dbReference type="EC" id="3.4.-.-" evidence="8"/>
<evidence type="ECO:0000256" key="1">
    <source>
        <dbReference type="ARBA" id="ARBA00008136"/>
    </source>
</evidence>
<evidence type="ECO:0000256" key="6">
    <source>
        <dbReference type="ARBA" id="ARBA00023125"/>
    </source>
</evidence>
<organism evidence="9 10">
    <name type="scientific">Cyanobium gracile UHCC 0139</name>
    <dbReference type="NCBI Taxonomy" id="3110308"/>
    <lineage>
        <taxon>Bacteria</taxon>
        <taxon>Bacillati</taxon>
        <taxon>Cyanobacteriota</taxon>
        <taxon>Cyanophyceae</taxon>
        <taxon>Synechococcales</taxon>
        <taxon>Prochlorococcaceae</taxon>
        <taxon>Cyanobium</taxon>
    </lineage>
</organism>
<sequence length="238" mass="26662">MCGRYSLATSLDRLLPRLKGPLPSGLEAHYAPRPQVRPGEPLLLQRQEHGRLEVALALWGLVPDWCPDPGARRRPINARSETVGEKPFFRGAWRHRRALIPADGFYEWQAKTVDGRAVKQPWLFRRRDRRPFWLGGLWDRWLGADGGELETCVVLTTAPNDLLARVHDRMPVVIPDGLEEAWLEPVDGPALRALEPLTAPWDPAPWEAVKLEARPPAAVQLDLLAATTDDPADDRPGG</sequence>